<dbReference type="GO" id="GO:0030042">
    <property type="term" value="P:actin filament depolymerization"/>
    <property type="evidence" value="ECO:0007669"/>
    <property type="project" value="TreeGrafter"/>
</dbReference>
<dbReference type="GO" id="GO:0010976">
    <property type="term" value="P:positive regulation of neuron projection development"/>
    <property type="evidence" value="ECO:0007669"/>
    <property type="project" value="TreeGrafter"/>
</dbReference>
<accession>A0A1B0BP56</accession>
<dbReference type="GO" id="GO:0051015">
    <property type="term" value="F:actin filament binding"/>
    <property type="evidence" value="ECO:0007669"/>
    <property type="project" value="TreeGrafter"/>
</dbReference>
<dbReference type="GO" id="GO:0010591">
    <property type="term" value="P:regulation of lamellipodium assembly"/>
    <property type="evidence" value="ECO:0007669"/>
    <property type="project" value="TreeGrafter"/>
</dbReference>
<dbReference type="PANTHER" id="PTHR13759">
    <property type="entry name" value="TWINFILIN"/>
    <property type="match status" value="1"/>
</dbReference>
<dbReference type="EnsemblMetazoa" id="GPPI036140-RA">
    <property type="protein sequence ID" value="GPPI036140-PA"/>
    <property type="gene ID" value="GPPI036140"/>
</dbReference>
<dbReference type="Pfam" id="PF00241">
    <property type="entry name" value="Cofilin_ADF"/>
    <property type="match status" value="1"/>
</dbReference>
<evidence type="ECO:0000256" key="4">
    <source>
        <dbReference type="ARBA" id="ARBA00022737"/>
    </source>
</evidence>
<comment type="similarity">
    <text evidence="2">Belongs to the actin-binding proteins ADF family. Twinfilin subfamily.</text>
</comment>
<dbReference type="Proteomes" id="UP000092460">
    <property type="component" value="Unassembled WGS sequence"/>
</dbReference>
<dbReference type="STRING" id="67801.A0A1B0BP56"/>
<dbReference type="GO" id="GO:0051016">
    <property type="term" value="P:barbed-end actin filament capping"/>
    <property type="evidence" value="ECO:0007669"/>
    <property type="project" value="TreeGrafter"/>
</dbReference>
<reference evidence="10" key="1">
    <citation type="submission" date="2015-01" db="EMBL/GenBank/DDBJ databases">
        <authorList>
            <person name="Aksoy S."/>
            <person name="Warren W."/>
            <person name="Wilson R.K."/>
        </authorList>
    </citation>
    <scope>NUCLEOTIDE SEQUENCE [LARGE SCALE GENOMIC DNA]</scope>
    <source>
        <strain evidence="10">IAEA</strain>
    </source>
</reference>
<dbReference type="InterPro" id="IPR028458">
    <property type="entry name" value="Twinfilin"/>
</dbReference>
<feature type="domain" description="ADF-H" evidence="8">
    <location>
        <begin position="1"/>
        <end position="63"/>
    </location>
</feature>
<keyword evidence="5" id="KW-0009">Actin-binding</keyword>
<dbReference type="SUPFAM" id="SSF55753">
    <property type="entry name" value="Actin depolymerizing proteins"/>
    <property type="match status" value="2"/>
</dbReference>
<organism evidence="9 10">
    <name type="scientific">Glossina palpalis gambiensis</name>
    <dbReference type="NCBI Taxonomy" id="67801"/>
    <lineage>
        <taxon>Eukaryota</taxon>
        <taxon>Metazoa</taxon>
        <taxon>Ecdysozoa</taxon>
        <taxon>Arthropoda</taxon>
        <taxon>Hexapoda</taxon>
        <taxon>Insecta</taxon>
        <taxon>Pterygota</taxon>
        <taxon>Neoptera</taxon>
        <taxon>Endopterygota</taxon>
        <taxon>Diptera</taxon>
        <taxon>Brachycera</taxon>
        <taxon>Muscomorpha</taxon>
        <taxon>Hippoboscoidea</taxon>
        <taxon>Glossinidae</taxon>
        <taxon>Glossina</taxon>
    </lineage>
</organism>
<evidence type="ECO:0000256" key="6">
    <source>
        <dbReference type="ARBA" id="ARBA00023212"/>
    </source>
</evidence>
<keyword evidence="4" id="KW-0677">Repeat</keyword>
<evidence type="ECO:0000256" key="7">
    <source>
        <dbReference type="ARBA" id="ARBA00038532"/>
    </source>
</evidence>
<evidence type="ECO:0000313" key="9">
    <source>
        <dbReference type="EnsemblMetazoa" id="GPPI036140-PA"/>
    </source>
</evidence>
<evidence type="ECO:0000256" key="5">
    <source>
        <dbReference type="ARBA" id="ARBA00023203"/>
    </source>
</evidence>
<evidence type="ECO:0000256" key="2">
    <source>
        <dbReference type="ARBA" id="ARBA00009557"/>
    </source>
</evidence>
<dbReference type="EMBL" id="JXJN01017821">
    <property type="status" value="NOT_ANNOTATED_CDS"/>
    <property type="molecule type" value="Genomic_DNA"/>
</dbReference>
<evidence type="ECO:0000256" key="1">
    <source>
        <dbReference type="ARBA" id="ARBA00004245"/>
    </source>
</evidence>
<keyword evidence="6" id="KW-0206">Cytoskeleton</keyword>
<sequence>MLNWIQDISSIRQKMVYASTKAILKTEFVYQRPKNAYAAPASLTSREEELVELRKTGINNKINTESKHKILGGLASPLPPAAEKANEDLLNVTFGNRRNLPKQIPEEYARNHLYLFKHTYDGESFIFIYSMSGYTCSVRERIMYSSCKAPFLEKLQAFGVEIVKKVEIDSDSELTTDFRQNELQPKKILHRLAFAKPKGPPNRGAKRITQESS</sequence>
<dbReference type="GO" id="GO:0005884">
    <property type="term" value="C:actin filament"/>
    <property type="evidence" value="ECO:0007669"/>
    <property type="project" value="TreeGrafter"/>
</dbReference>
<comment type="subcellular location">
    <subcellularLocation>
        <location evidence="1">Cytoplasm</location>
        <location evidence="1">Cytoskeleton</location>
    </subcellularLocation>
</comment>
<dbReference type="GO" id="GO:0003785">
    <property type="term" value="F:actin monomer binding"/>
    <property type="evidence" value="ECO:0007669"/>
    <property type="project" value="TreeGrafter"/>
</dbReference>
<evidence type="ECO:0000259" key="8">
    <source>
        <dbReference type="PROSITE" id="PS51263"/>
    </source>
</evidence>
<dbReference type="GO" id="GO:0030016">
    <property type="term" value="C:myofibril"/>
    <property type="evidence" value="ECO:0007669"/>
    <property type="project" value="TreeGrafter"/>
</dbReference>
<dbReference type="VEuPathDB" id="VectorBase:GPPI036140"/>
<reference evidence="9" key="2">
    <citation type="submission" date="2020-05" db="UniProtKB">
        <authorList>
            <consortium name="EnsemblMetazoa"/>
        </authorList>
    </citation>
    <scope>IDENTIFICATION</scope>
    <source>
        <strain evidence="9">IAEA</strain>
    </source>
</reference>
<evidence type="ECO:0000256" key="3">
    <source>
        <dbReference type="ARBA" id="ARBA00022490"/>
    </source>
</evidence>
<keyword evidence="10" id="KW-1185">Reference proteome</keyword>
<protein>
    <recommendedName>
        <fullName evidence="8">ADF-H domain-containing protein</fullName>
    </recommendedName>
</protein>
<dbReference type="Gene3D" id="3.40.20.10">
    <property type="entry name" value="Severin"/>
    <property type="match status" value="2"/>
</dbReference>
<dbReference type="FunFam" id="3.40.20.10:FF:000007">
    <property type="entry name" value="Twinfilin-1 isoform 1"/>
    <property type="match status" value="1"/>
</dbReference>
<proteinExistence type="inferred from homology"/>
<dbReference type="InterPro" id="IPR002108">
    <property type="entry name" value="ADF-H"/>
</dbReference>
<name>A0A1B0BP56_9MUSC</name>
<dbReference type="PROSITE" id="PS51263">
    <property type="entry name" value="ADF_H"/>
    <property type="match status" value="1"/>
</dbReference>
<dbReference type="AlphaFoldDB" id="A0A1B0BP56"/>
<comment type="subunit">
    <text evidence="7">Interacts with G-actin; ADP-actin form.</text>
</comment>
<keyword evidence="3" id="KW-0963">Cytoplasm</keyword>
<evidence type="ECO:0000313" key="10">
    <source>
        <dbReference type="Proteomes" id="UP000092460"/>
    </source>
</evidence>
<dbReference type="PANTHER" id="PTHR13759:SF1">
    <property type="entry name" value="TWINFILIN"/>
    <property type="match status" value="1"/>
</dbReference>
<dbReference type="InterPro" id="IPR029006">
    <property type="entry name" value="ADF-H/Gelsolin-like_dom_sf"/>
</dbReference>